<evidence type="ECO:0000256" key="1">
    <source>
        <dbReference type="ARBA" id="ARBA00022679"/>
    </source>
</evidence>
<evidence type="ECO:0000313" key="5">
    <source>
        <dbReference type="EMBL" id="PIR83962.1"/>
    </source>
</evidence>
<evidence type="ECO:0000256" key="2">
    <source>
        <dbReference type="ARBA" id="ARBA00023315"/>
    </source>
</evidence>
<evidence type="ECO:0000259" key="4">
    <source>
        <dbReference type="PROSITE" id="PS51186"/>
    </source>
</evidence>
<dbReference type="InterPro" id="IPR000182">
    <property type="entry name" value="GNAT_dom"/>
</dbReference>
<evidence type="ECO:0000256" key="3">
    <source>
        <dbReference type="SAM" id="Phobius"/>
    </source>
</evidence>
<accession>A0A2H0UC46</accession>
<comment type="caution">
    <text evidence="5">The sequence shown here is derived from an EMBL/GenBank/DDBJ whole genome shotgun (WGS) entry which is preliminary data.</text>
</comment>
<name>A0A2H0UC46_9BACT</name>
<feature type="domain" description="N-acetyltransferase" evidence="4">
    <location>
        <begin position="21"/>
        <end position="186"/>
    </location>
</feature>
<protein>
    <recommendedName>
        <fullName evidence="4">N-acetyltransferase domain-containing protein</fullName>
    </recommendedName>
</protein>
<dbReference type="GO" id="GO:0016747">
    <property type="term" value="F:acyltransferase activity, transferring groups other than amino-acyl groups"/>
    <property type="evidence" value="ECO:0007669"/>
    <property type="project" value="InterPro"/>
</dbReference>
<dbReference type="PANTHER" id="PTHR43877">
    <property type="entry name" value="AMINOALKYLPHOSPHONATE N-ACETYLTRANSFERASE-RELATED-RELATED"/>
    <property type="match status" value="1"/>
</dbReference>
<evidence type="ECO:0000313" key="6">
    <source>
        <dbReference type="Proteomes" id="UP000231192"/>
    </source>
</evidence>
<dbReference type="PANTHER" id="PTHR43877:SF2">
    <property type="entry name" value="AMINOALKYLPHOSPHONATE N-ACETYLTRANSFERASE-RELATED"/>
    <property type="match status" value="1"/>
</dbReference>
<dbReference type="PROSITE" id="PS51186">
    <property type="entry name" value="GNAT"/>
    <property type="match status" value="1"/>
</dbReference>
<dbReference type="SUPFAM" id="SSF55729">
    <property type="entry name" value="Acyl-CoA N-acyltransferases (Nat)"/>
    <property type="match status" value="1"/>
</dbReference>
<reference evidence="6" key="1">
    <citation type="submission" date="2017-09" db="EMBL/GenBank/DDBJ databases">
        <title>Depth-based differentiation of microbial function through sediment-hosted aquifers and enrichment of novel symbionts in the deep terrestrial subsurface.</title>
        <authorList>
            <person name="Probst A.J."/>
            <person name="Ladd B."/>
            <person name="Jarett J.K."/>
            <person name="Geller-Mcgrath D.E."/>
            <person name="Sieber C.M.K."/>
            <person name="Emerson J.B."/>
            <person name="Anantharaman K."/>
            <person name="Thomas B.C."/>
            <person name="Malmstrom R."/>
            <person name="Stieglmeier M."/>
            <person name="Klingl A."/>
            <person name="Woyke T."/>
            <person name="Ryan C.M."/>
            <person name="Banfield J.F."/>
        </authorList>
    </citation>
    <scope>NUCLEOTIDE SEQUENCE [LARGE SCALE GENOMIC DNA]</scope>
</reference>
<proteinExistence type="predicted"/>
<dbReference type="InterPro" id="IPR050832">
    <property type="entry name" value="Bact_Acetyltransf"/>
</dbReference>
<organism evidence="5 6">
    <name type="scientific">Candidatus Kaiserbacteria bacterium CG10_big_fil_rev_8_21_14_0_10_51_14</name>
    <dbReference type="NCBI Taxonomy" id="1974610"/>
    <lineage>
        <taxon>Bacteria</taxon>
        <taxon>Candidatus Kaiseribacteriota</taxon>
    </lineage>
</organism>
<dbReference type="EMBL" id="PFBK01000003">
    <property type="protein sequence ID" value="PIR83962.1"/>
    <property type="molecule type" value="Genomic_DNA"/>
</dbReference>
<dbReference type="InterPro" id="IPR016181">
    <property type="entry name" value="Acyl_CoA_acyltransferase"/>
</dbReference>
<keyword evidence="3" id="KW-1133">Transmembrane helix</keyword>
<dbReference type="Pfam" id="PF00583">
    <property type="entry name" value="Acetyltransf_1"/>
    <property type="match status" value="1"/>
</dbReference>
<keyword evidence="3" id="KW-0472">Membrane</keyword>
<dbReference type="Gene3D" id="3.40.630.30">
    <property type="match status" value="1"/>
</dbReference>
<dbReference type="Proteomes" id="UP000231192">
    <property type="component" value="Unassembled WGS sequence"/>
</dbReference>
<dbReference type="AlphaFoldDB" id="A0A2H0UC46"/>
<gene>
    <name evidence="5" type="ORF">COU18_00935</name>
</gene>
<dbReference type="CDD" id="cd04301">
    <property type="entry name" value="NAT_SF"/>
    <property type="match status" value="1"/>
</dbReference>
<keyword evidence="3" id="KW-0812">Transmembrane</keyword>
<sequence length="188" mass="21578">MVYPVSSRETGLSKGQKAEDPVIRPLMWSDVKRFIALRHEIEEEARHLGPDKGERKSKETDLYTLLRMVAHRRRMFTFVALDGNALVGYMSIILAKFKKFSGNAYITLSVRASHRGRGIGTRLLEAAEAFGRERGIRRLELEVFAKNENAVRLYERRGYEIEGRRKKAVEDGGEFDDVLLMAKFIDSQ</sequence>
<keyword evidence="2" id="KW-0012">Acyltransferase</keyword>
<keyword evidence="1" id="KW-0808">Transferase</keyword>
<feature type="transmembrane region" description="Helical" evidence="3">
    <location>
        <begin position="75"/>
        <end position="95"/>
    </location>
</feature>